<name>A0A0K2B507_STRA7</name>
<evidence type="ECO:0000313" key="3">
    <source>
        <dbReference type="Proteomes" id="UP000061018"/>
    </source>
</evidence>
<evidence type="ECO:0000313" key="2">
    <source>
        <dbReference type="EMBL" id="AKZ60480.1"/>
    </source>
</evidence>
<dbReference type="InterPro" id="IPR036388">
    <property type="entry name" value="WH-like_DNA-bd_sf"/>
</dbReference>
<dbReference type="STRING" id="1889.SAM40697_6721"/>
<dbReference type="InterPro" id="IPR000835">
    <property type="entry name" value="HTH_MarR-typ"/>
</dbReference>
<feature type="domain" description="HTH marR-type" evidence="1">
    <location>
        <begin position="84"/>
        <end position="126"/>
    </location>
</feature>
<organism evidence="2 3">
    <name type="scientific">Streptomyces ambofaciens (strain ATCC 23877 / 3486 / DSM 40053 / JCM 4204 / NBRC 12836 / NRRL B-2516)</name>
    <dbReference type="NCBI Taxonomy" id="278992"/>
    <lineage>
        <taxon>Bacteria</taxon>
        <taxon>Bacillati</taxon>
        <taxon>Actinomycetota</taxon>
        <taxon>Actinomycetes</taxon>
        <taxon>Kitasatosporales</taxon>
        <taxon>Streptomycetaceae</taxon>
        <taxon>Streptomyces</taxon>
    </lineage>
</organism>
<dbReference type="CDD" id="cd00090">
    <property type="entry name" value="HTH_ARSR"/>
    <property type="match status" value="1"/>
</dbReference>
<dbReference type="AlphaFoldDB" id="A0A0K2B507"/>
<dbReference type="InterPro" id="IPR036390">
    <property type="entry name" value="WH_DNA-bd_sf"/>
</dbReference>
<evidence type="ECO:0000259" key="1">
    <source>
        <dbReference type="Pfam" id="PF12802"/>
    </source>
</evidence>
<protein>
    <submittedName>
        <fullName evidence="2">Transcriptional regulator, MarR family</fullName>
    </submittedName>
</protein>
<reference evidence="3" key="1">
    <citation type="journal article" date="2015" name="J. Biotechnol.">
        <title>Complete genome sequence of Streptomyces ambofaciens ATCC 23877, the spiramycin producer.</title>
        <authorList>
            <person name="Thibessard A."/>
            <person name="Haas D."/>
            <person name="Gerbaud C."/>
            <person name="Aigle B."/>
            <person name="Lautru S."/>
            <person name="Pernodet J.L."/>
            <person name="Leblond P."/>
        </authorList>
    </citation>
    <scope>NUCLEOTIDE SEQUENCE [LARGE SCALE GENOMIC DNA]</scope>
    <source>
        <strain evidence="3">ATCC 23877 / 3486 / DSM 40053 / JCM 4204 / NBRC 12836 / NRRL B-2516</strain>
    </source>
</reference>
<dbReference type="Proteomes" id="UP000061018">
    <property type="component" value="Chromosome"/>
</dbReference>
<gene>
    <name evidence="2" type="ORF">SAM23877_7439</name>
</gene>
<dbReference type="KEGG" id="samb:SAM23877_7439"/>
<dbReference type="Gene3D" id="1.10.10.10">
    <property type="entry name" value="Winged helix-like DNA-binding domain superfamily/Winged helix DNA-binding domain"/>
    <property type="match status" value="1"/>
</dbReference>
<dbReference type="InterPro" id="IPR011991">
    <property type="entry name" value="ArsR-like_HTH"/>
</dbReference>
<dbReference type="GO" id="GO:0003700">
    <property type="term" value="F:DNA-binding transcription factor activity"/>
    <property type="evidence" value="ECO:0007669"/>
    <property type="project" value="InterPro"/>
</dbReference>
<sequence>MLMAKSRHKKAEDVRKYFHPSPEARLSQRCYISPVTSSDPTAVPDPWHALHELLAAMDAEIEQVYVERGIEGVRPRFAYPLIRLAHTGPLTIRELAKSLDRSHSAISQTVAAMRKEDLVTSEPGPDARTRRIDLTERGRSLVPFLEAEWRATHETVAELDGEIPYAMTTVVEEVRRALERRSMRQRILHHLVEPPR</sequence>
<proteinExistence type="predicted"/>
<dbReference type="EMBL" id="CP012382">
    <property type="protein sequence ID" value="AKZ60480.1"/>
    <property type="molecule type" value="Genomic_DNA"/>
</dbReference>
<accession>A0A0K2B507</accession>
<dbReference type="SUPFAM" id="SSF46785">
    <property type="entry name" value="Winged helix' DNA-binding domain"/>
    <property type="match status" value="1"/>
</dbReference>
<dbReference type="Pfam" id="PF12802">
    <property type="entry name" value="MarR_2"/>
    <property type="match status" value="1"/>
</dbReference>